<dbReference type="AlphaFoldDB" id="A0AAN9LM48"/>
<reference evidence="1 2" key="1">
    <citation type="submission" date="2024-01" db="EMBL/GenBank/DDBJ databases">
        <title>The genomes of 5 underutilized Papilionoideae crops provide insights into root nodulation and disease resistanc.</title>
        <authorList>
            <person name="Jiang F."/>
        </authorList>
    </citation>
    <scope>NUCLEOTIDE SEQUENCE [LARGE SCALE GENOMIC DNA]</scope>
    <source>
        <strain evidence="1">LVBAO_FW01</strain>
        <tissue evidence="1">Leaves</tissue>
    </source>
</reference>
<protein>
    <submittedName>
        <fullName evidence="1">Uncharacterized protein</fullName>
    </submittedName>
</protein>
<keyword evidence="2" id="KW-1185">Reference proteome</keyword>
<sequence>MSDYGRGRRGQDAMALPDLIASWGVLPFLSIAWARDYRSQHHRLLYYMYTQRGMPITTPNSLSLLFLMAQRSNCKFFEQSCIRSLHRDQGTMHTCNRSGILAGVSRRWRLRSEALASSPMISLILYEGFFASELLRENQASFCPALYDFLLHNFSTPFLNPRNPIYMASLFSFALSAF</sequence>
<dbReference type="Proteomes" id="UP001367508">
    <property type="component" value="Unassembled WGS sequence"/>
</dbReference>
<comment type="caution">
    <text evidence="1">The sequence shown here is derived from an EMBL/GenBank/DDBJ whole genome shotgun (WGS) entry which is preliminary data.</text>
</comment>
<organism evidence="1 2">
    <name type="scientific">Canavalia gladiata</name>
    <name type="common">Sword bean</name>
    <name type="synonym">Dolichos gladiatus</name>
    <dbReference type="NCBI Taxonomy" id="3824"/>
    <lineage>
        <taxon>Eukaryota</taxon>
        <taxon>Viridiplantae</taxon>
        <taxon>Streptophyta</taxon>
        <taxon>Embryophyta</taxon>
        <taxon>Tracheophyta</taxon>
        <taxon>Spermatophyta</taxon>
        <taxon>Magnoliopsida</taxon>
        <taxon>eudicotyledons</taxon>
        <taxon>Gunneridae</taxon>
        <taxon>Pentapetalae</taxon>
        <taxon>rosids</taxon>
        <taxon>fabids</taxon>
        <taxon>Fabales</taxon>
        <taxon>Fabaceae</taxon>
        <taxon>Papilionoideae</taxon>
        <taxon>50 kb inversion clade</taxon>
        <taxon>NPAAA clade</taxon>
        <taxon>indigoferoid/millettioid clade</taxon>
        <taxon>Phaseoleae</taxon>
        <taxon>Canavalia</taxon>
    </lineage>
</organism>
<proteinExistence type="predicted"/>
<accession>A0AAN9LM48</accession>
<evidence type="ECO:0000313" key="2">
    <source>
        <dbReference type="Proteomes" id="UP001367508"/>
    </source>
</evidence>
<dbReference type="EMBL" id="JAYMYQ010000004">
    <property type="protein sequence ID" value="KAK7338625.1"/>
    <property type="molecule type" value="Genomic_DNA"/>
</dbReference>
<evidence type="ECO:0000313" key="1">
    <source>
        <dbReference type="EMBL" id="KAK7338625.1"/>
    </source>
</evidence>
<name>A0AAN9LM48_CANGL</name>
<gene>
    <name evidence="1" type="ORF">VNO77_19246</name>
</gene>